<dbReference type="PANTHER" id="PTHR13847:SF274">
    <property type="entry name" value="RIESKE 2FE-2S IRON-SULFUR PROTEIN YHFW-RELATED"/>
    <property type="match status" value="1"/>
</dbReference>
<evidence type="ECO:0000256" key="1">
    <source>
        <dbReference type="ARBA" id="ARBA00022714"/>
    </source>
</evidence>
<dbReference type="GO" id="GO:0004497">
    <property type="term" value="F:monooxygenase activity"/>
    <property type="evidence" value="ECO:0007669"/>
    <property type="project" value="UniProtKB-ARBA"/>
</dbReference>
<feature type="region of interest" description="Disordered" evidence="5">
    <location>
        <begin position="1"/>
        <end position="32"/>
    </location>
</feature>
<dbReference type="Gene3D" id="3.30.9.10">
    <property type="entry name" value="D-Amino Acid Oxidase, subunit A, domain 2"/>
    <property type="match status" value="1"/>
</dbReference>
<dbReference type="InterPro" id="IPR036922">
    <property type="entry name" value="Rieske_2Fe-2S_sf"/>
</dbReference>
<keyword evidence="4" id="KW-0411">Iron-sulfur</keyword>
<dbReference type="GO" id="GO:0005737">
    <property type="term" value="C:cytoplasm"/>
    <property type="evidence" value="ECO:0007669"/>
    <property type="project" value="TreeGrafter"/>
</dbReference>
<dbReference type="GO" id="GO:0016705">
    <property type="term" value="F:oxidoreductase activity, acting on paired donors, with incorporation or reduction of molecular oxygen"/>
    <property type="evidence" value="ECO:0007669"/>
    <property type="project" value="UniProtKB-ARBA"/>
</dbReference>
<evidence type="ECO:0000313" key="7">
    <source>
        <dbReference type="EMBL" id="CAA9367865.1"/>
    </source>
</evidence>
<dbReference type="SUPFAM" id="SSF51905">
    <property type="entry name" value="FAD/NAD(P)-binding domain"/>
    <property type="match status" value="1"/>
</dbReference>
<dbReference type="Gene3D" id="2.102.10.10">
    <property type="entry name" value="Rieske [2Fe-2S] iron-sulphur domain"/>
    <property type="match status" value="1"/>
</dbReference>
<evidence type="ECO:0000256" key="3">
    <source>
        <dbReference type="ARBA" id="ARBA00023004"/>
    </source>
</evidence>
<dbReference type="AlphaFoldDB" id="A0A6J4MVJ8"/>
<name>A0A6J4MVJ8_9ACTN</name>
<protein>
    <submittedName>
        <fullName evidence="7">FAD dependent oxidoreductase</fullName>
    </submittedName>
</protein>
<dbReference type="GO" id="GO:0051537">
    <property type="term" value="F:2 iron, 2 sulfur cluster binding"/>
    <property type="evidence" value="ECO:0007669"/>
    <property type="project" value="UniProtKB-KW"/>
</dbReference>
<dbReference type="InterPro" id="IPR006076">
    <property type="entry name" value="FAD-dep_OxRdtase"/>
</dbReference>
<keyword evidence="3" id="KW-0408">Iron</keyword>
<dbReference type="GO" id="GO:0046872">
    <property type="term" value="F:metal ion binding"/>
    <property type="evidence" value="ECO:0007669"/>
    <property type="project" value="UniProtKB-KW"/>
</dbReference>
<sequence>MDRSNPPSFTRLHAESGYPASDGGAVHSGDDSSDYDRDYDVVVVGAGLTGLVTALLFARAGRTVAVLEARHIGAGTTGHTTAKASLLQGSRLSQLSRRHSAETVRAYVEANREGQQWLLRYCGDHDVPVQLRPAYTYAVTGSGERTARAELDACRTAGLDAVWSDTAELPFETRGAVRLNDQVQFDPLDVLSALLADLQEHGGRVFEGTRVRTVRTGDRCTVVTDYGPVHAEHVVLATGIPVLDRGGFFARLEPHRSYAMAFRTAEPSVTGMYLSADSPTRSLRSAPTQDDELLLVGGNGHTVGRQSPTSTQVDDLVGWTLRHFPGAELTHSWSAQDYEPVDGLPYVGPLTPGNDRVLIATGYDKWGMTNAVAAGLALSARVLGGSMPWAAALDSWRLGELTGLPGAARLNGGVAIQLAAGWLRAATTVGESALPSEGQGRVERLGTRPVATCTVGGTTYRTSAVCPHLGGILRWNDAESSWDCPLHGSRFAADGELLEGPATRGLDRIAP</sequence>
<dbReference type="PANTHER" id="PTHR13847">
    <property type="entry name" value="SARCOSINE DEHYDROGENASE-RELATED"/>
    <property type="match status" value="1"/>
</dbReference>
<dbReference type="InterPro" id="IPR017941">
    <property type="entry name" value="Rieske_2Fe-2S"/>
</dbReference>
<dbReference type="Pfam" id="PF01266">
    <property type="entry name" value="DAO"/>
    <property type="match status" value="1"/>
</dbReference>
<dbReference type="InterPro" id="IPR036188">
    <property type="entry name" value="FAD/NAD-bd_sf"/>
</dbReference>
<reference evidence="7" key="1">
    <citation type="submission" date="2020-02" db="EMBL/GenBank/DDBJ databases">
        <authorList>
            <person name="Meier V. D."/>
        </authorList>
    </citation>
    <scope>NUCLEOTIDE SEQUENCE</scope>
    <source>
        <strain evidence="7">AVDCRST_MAG21</strain>
    </source>
</reference>
<dbReference type="Gene3D" id="3.50.50.60">
    <property type="entry name" value="FAD/NAD(P)-binding domain"/>
    <property type="match status" value="1"/>
</dbReference>
<keyword evidence="1" id="KW-0001">2Fe-2S</keyword>
<evidence type="ECO:0000256" key="4">
    <source>
        <dbReference type="ARBA" id="ARBA00023014"/>
    </source>
</evidence>
<dbReference type="Pfam" id="PF00355">
    <property type="entry name" value="Rieske"/>
    <property type="match status" value="1"/>
</dbReference>
<proteinExistence type="predicted"/>
<keyword evidence="2" id="KW-0479">Metal-binding</keyword>
<gene>
    <name evidence="7" type="ORF">AVDCRST_MAG21-364</name>
</gene>
<dbReference type="PROSITE" id="PS51296">
    <property type="entry name" value="RIESKE"/>
    <property type="match status" value="1"/>
</dbReference>
<accession>A0A6J4MVJ8</accession>
<evidence type="ECO:0000256" key="5">
    <source>
        <dbReference type="SAM" id="MobiDB-lite"/>
    </source>
</evidence>
<organism evidence="7">
    <name type="scientific">uncultured Nocardioidaceae bacterium</name>
    <dbReference type="NCBI Taxonomy" id="253824"/>
    <lineage>
        <taxon>Bacteria</taxon>
        <taxon>Bacillati</taxon>
        <taxon>Actinomycetota</taxon>
        <taxon>Actinomycetes</taxon>
        <taxon>Propionibacteriales</taxon>
        <taxon>Nocardioidaceae</taxon>
        <taxon>environmental samples</taxon>
    </lineage>
</organism>
<dbReference type="EMBL" id="CADCUL010000049">
    <property type="protein sequence ID" value="CAA9367865.1"/>
    <property type="molecule type" value="Genomic_DNA"/>
</dbReference>
<feature type="domain" description="Rieske" evidence="6">
    <location>
        <begin position="426"/>
        <end position="511"/>
    </location>
</feature>
<dbReference type="SUPFAM" id="SSF50022">
    <property type="entry name" value="ISP domain"/>
    <property type="match status" value="1"/>
</dbReference>
<evidence type="ECO:0000256" key="2">
    <source>
        <dbReference type="ARBA" id="ARBA00022723"/>
    </source>
</evidence>
<evidence type="ECO:0000259" key="6">
    <source>
        <dbReference type="PROSITE" id="PS51296"/>
    </source>
</evidence>